<evidence type="ECO:0000313" key="4">
    <source>
        <dbReference type="Proteomes" id="UP000262712"/>
    </source>
</evidence>
<evidence type="ECO:0000313" key="2">
    <source>
        <dbReference type="EMBL" id="PHO18978.1"/>
    </source>
</evidence>
<dbReference type="EMBL" id="CP032098">
    <property type="protein sequence ID" value="AXX92553.1"/>
    <property type="molecule type" value="Genomic_DNA"/>
</dbReference>
<accession>A0A2G1DKE6</accession>
<evidence type="ECO:0000313" key="1">
    <source>
        <dbReference type="EMBL" id="AXX92553.1"/>
    </source>
</evidence>
<dbReference type="KEGG" id="amol:AMOL_1584"/>
<dbReference type="Proteomes" id="UP000221222">
    <property type="component" value="Unassembled WGS sequence"/>
</dbReference>
<dbReference type="RefSeq" id="WP_099341338.1">
    <property type="nucleotide sequence ID" value="NZ_CP032098.1"/>
</dbReference>
<dbReference type="AlphaFoldDB" id="A0A2G1DKE6"/>
<reference evidence="2 3" key="1">
    <citation type="submission" date="2017-09" db="EMBL/GenBank/DDBJ databases">
        <title>Arcobacter canalis sp. nov., a new species isolated from a water canal contaminated with urban sewage.</title>
        <authorList>
            <person name="Perez-Cataluna A."/>
            <person name="Salas-Masso N."/>
            <person name="Figueras M.J."/>
        </authorList>
    </citation>
    <scope>NUCLEOTIDE SEQUENCE [LARGE SCALE GENOMIC DNA]</scope>
    <source>
        <strain evidence="2 3">F98-3</strain>
    </source>
</reference>
<organism evidence="2 3">
    <name type="scientific">Malaciobacter molluscorum LMG 25693</name>
    <dbReference type="NCBI Taxonomy" id="870501"/>
    <lineage>
        <taxon>Bacteria</taxon>
        <taxon>Pseudomonadati</taxon>
        <taxon>Campylobacterota</taxon>
        <taxon>Epsilonproteobacteria</taxon>
        <taxon>Campylobacterales</taxon>
        <taxon>Arcobacteraceae</taxon>
        <taxon>Malaciobacter</taxon>
    </lineage>
</organism>
<name>A0A2G1DKE6_9BACT</name>
<gene>
    <name evidence="1" type="ORF">AMOL_1584</name>
    <name evidence="2" type="ORF">CPU12_01660</name>
</gene>
<proteinExistence type="predicted"/>
<protein>
    <submittedName>
        <fullName evidence="2">Uncharacterized protein</fullName>
    </submittedName>
</protein>
<dbReference type="EMBL" id="NXFY01000002">
    <property type="protein sequence ID" value="PHO18978.1"/>
    <property type="molecule type" value="Genomic_DNA"/>
</dbReference>
<reference evidence="1 4" key="2">
    <citation type="submission" date="2018-08" db="EMBL/GenBank/DDBJ databases">
        <title>Complete genome of the Arcobacter molluscorum type strain LMG 25693.</title>
        <authorList>
            <person name="Miller W.G."/>
            <person name="Yee E."/>
            <person name="Bono J.L."/>
        </authorList>
    </citation>
    <scope>NUCLEOTIDE SEQUENCE [LARGE SCALE GENOMIC DNA]</scope>
    <source>
        <strain evidence="1 4">CECT 7696</strain>
    </source>
</reference>
<dbReference type="Proteomes" id="UP000262712">
    <property type="component" value="Chromosome"/>
</dbReference>
<evidence type="ECO:0000313" key="3">
    <source>
        <dbReference type="Proteomes" id="UP000221222"/>
    </source>
</evidence>
<sequence>MEEKKQLIEEIKKLIVVNEEDSIDINPNFLQYFEVDELNSIKSDLEVKKRNISKTSLDFLDKLYEKTKKDKI</sequence>
<keyword evidence="3" id="KW-1185">Reference proteome</keyword>